<dbReference type="HAMAP" id="MF_03175">
    <property type="entry name" value="MetAP_2_euk"/>
    <property type="match status" value="1"/>
</dbReference>
<dbReference type="GO" id="GO:0005737">
    <property type="term" value="C:cytoplasm"/>
    <property type="evidence" value="ECO:0007669"/>
    <property type="project" value="UniProtKB-SubCell"/>
</dbReference>
<evidence type="ECO:0000259" key="11">
    <source>
        <dbReference type="Pfam" id="PF00557"/>
    </source>
</evidence>
<feature type="binding site" evidence="9">
    <location>
        <position position="86"/>
    </location>
    <ligand>
        <name>a divalent metal cation</name>
        <dbReference type="ChEBI" id="CHEBI:60240"/>
        <label>2</label>
        <note>catalytic</note>
    </ligand>
</feature>
<comment type="cofactor">
    <cofactor evidence="3">
        <name>Fe(2+)</name>
        <dbReference type="ChEBI" id="CHEBI:29033"/>
    </cofactor>
</comment>
<dbReference type="Proteomes" id="UP001212841">
    <property type="component" value="Unassembled WGS sequence"/>
</dbReference>
<evidence type="ECO:0000256" key="8">
    <source>
        <dbReference type="ARBA" id="ARBA00022801"/>
    </source>
</evidence>
<dbReference type="AlphaFoldDB" id="A0AAD5SB00"/>
<dbReference type="InterPro" id="IPR018349">
    <property type="entry name" value="Pept_M24A_MAP2_BS"/>
</dbReference>
<dbReference type="InterPro" id="IPR050247">
    <property type="entry name" value="Met_Aminopeptidase_Type2"/>
</dbReference>
<feature type="binding site" evidence="9">
    <location>
        <position position="75"/>
    </location>
    <ligand>
        <name>a divalent metal cation</name>
        <dbReference type="ChEBI" id="CHEBI:60240"/>
        <label>1</label>
    </ligand>
</feature>
<dbReference type="GO" id="GO:0004239">
    <property type="term" value="F:initiator methionyl aminopeptidase activity"/>
    <property type="evidence" value="ECO:0007669"/>
    <property type="project" value="UniProtKB-UniRule"/>
</dbReference>
<dbReference type="EMBL" id="JADGJD010000707">
    <property type="protein sequence ID" value="KAJ3048997.1"/>
    <property type="molecule type" value="Genomic_DNA"/>
</dbReference>
<dbReference type="PANTHER" id="PTHR45777">
    <property type="entry name" value="METHIONINE AMINOPEPTIDASE 2"/>
    <property type="match status" value="1"/>
</dbReference>
<evidence type="ECO:0000256" key="1">
    <source>
        <dbReference type="ARBA" id="ARBA00000294"/>
    </source>
</evidence>
<dbReference type="Gene3D" id="1.10.10.10">
    <property type="entry name" value="Winged helix-like DNA-binding domain superfamily/Winged helix DNA-binding domain"/>
    <property type="match status" value="1"/>
</dbReference>
<dbReference type="PROSITE" id="PS01202">
    <property type="entry name" value="MAP_2"/>
    <property type="match status" value="1"/>
</dbReference>
<feature type="binding site" evidence="9">
    <location>
        <position position="163"/>
    </location>
    <ligand>
        <name>substrate</name>
    </ligand>
</feature>
<protein>
    <recommendedName>
        <fullName evidence="9">Methionine aminopeptidase 2</fullName>
        <shortName evidence="9">MAP 2</shortName>
        <shortName evidence="9">MetAP 2</shortName>
        <ecNumber evidence="9">3.4.11.18</ecNumber>
    </recommendedName>
    <alternativeName>
        <fullName evidence="9">Peptidase M</fullName>
    </alternativeName>
</protein>
<dbReference type="GO" id="GO:0046872">
    <property type="term" value="F:metal ion binding"/>
    <property type="evidence" value="ECO:0007669"/>
    <property type="project" value="UniProtKB-UniRule"/>
</dbReference>
<feature type="binding site" evidence="9">
    <location>
        <position position="283"/>
    </location>
    <ligand>
        <name>a divalent metal cation</name>
        <dbReference type="ChEBI" id="CHEBI:60240"/>
        <label>1</label>
    </ligand>
</feature>
<keyword evidence="13" id="KW-1185">Reference proteome</keyword>
<evidence type="ECO:0000256" key="3">
    <source>
        <dbReference type="ARBA" id="ARBA00001954"/>
    </source>
</evidence>
<dbReference type="GO" id="GO:0006508">
    <property type="term" value="P:proteolysis"/>
    <property type="evidence" value="ECO:0007669"/>
    <property type="project" value="UniProtKB-KW"/>
</dbReference>
<keyword evidence="4 9" id="KW-0031">Aminopeptidase</keyword>
<comment type="function">
    <text evidence="9 10">Cotranslationally removes the N-terminal methionine from nascent proteins. The N-terminal methionine is often cleaved when the second residue in the primary sequence is small and uncharged (Met-Ala-, Cys, Gly, Pro, Ser, Thr, or Val).</text>
</comment>
<comment type="caution">
    <text evidence="12">The sequence shown here is derived from an EMBL/GenBank/DDBJ whole genome shotgun (WGS) entry which is preliminary data.</text>
</comment>
<comment type="similarity">
    <text evidence="9">Belongs to the peptidase M24A family. Methionine aminopeptidase eukaryotic type 2 subfamily.</text>
</comment>
<feature type="binding site" evidence="9">
    <location>
        <position position="55"/>
    </location>
    <ligand>
        <name>substrate</name>
    </ligand>
</feature>
<keyword evidence="8 9" id="KW-0378">Hydrolase</keyword>
<evidence type="ECO:0000256" key="4">
    <source>
        <dbReference type="ARBA" id="ARBA00022438"/>
    </source>
</evidence>
<comment type="cofactor">
    <cofactor evidence="2">
        <name>Mn(2+)</name>
        <dbReference type="ChEBI" id="CHEBI:29035"/>
    </cofactor>
</comment>
<feature type="binding site" evidence="9">
    <location>
        <position position="188"/>
    </location>
    <ligand>
        <name>a divalent metal cation</name>
        <dbReference type="ChEBI" id="CHEBI:60240"/>
        <label>2</label>
        <note>catalytic</note>
    </ligand>
</feature>
<evidence type="ECO:0000256" key="9">
    <source>
        <dbReference type="HAMAP-Rule" id="MF_03175"/>
    </source>
</evidence>
<name>A0AAD5SB00_9FUNG</name>
<keyword evidence="6 9" id="KW-0645">Protease</keyword>
<dbReference type="InterPro" id="IPR036005">
    <property type="entry name" value="Creatinase/aminopeptidase-like"/>
</dbReference>
<dbReference type="InterPro" id="IPR002468">
    <property type="entry name" value="Pept_M24A_MAP2"/>
</dbReference>
<comment type="cofactor">
    <cofactor evidence="9">
        <name>Co(2+)</name>
        <dbReference type="ChEBI" id="CHEBI:48828"/>
    </cofactor>
    <cofactor evidence="9">
        <name>Zn(2+)</name>
        <dbReference type="ChEBI" id="CHEBI:29105"/>
    </cofactor>
    <cofactor evidence="9">
        <name>Mn(2+)</name>
        <dbReference type="ChEBI" id="CHEBI:29035"/>
    </cofactor>
    <cofactor evidence="9">
        <name>Fe(2+)</name>
        <dbReference type="ChEBI" id="CHEBI:29033"/>
    </cofactor>
    <text evidence="9">Binds 2 divalent metal cations per subunit. Has a high-affinity and a low affinity metal-binding site. The true nature of the physiological cofactor is under debate. The enzyme is active with cobalt, zinc, manganese or divalent iron ions. Most likely, methionine aminopeptidases function as mononuclear Fe(2+)-metalloproteases under physiological conditions, and the catalytically relevant metal-binding site has been assigned to the histidine-containing high-affinity site.</text>
</comment>
<comment type="subcellular location">
    <subcellularLocation>
        <location evidence="9">Cytoplasm</location>
    </subcellularLocation>
</comment>
<dbReference type="SUPFAM" id="SSF46785">
    <property type="entry name" value="Winged helix' DNA-binding domain"/>
    <property type="match status" value="1"/>
</dbReference>
<dbReference type="Pfam" id="PF00557">
    <property type="entry name" value="Peptidase_M24"/>
    <property type="match status" value="1"/>
</dbReference>
<feature type="domain" description="Peptidase M24" evidence="11">
    <location>
        <begin position="40"/>
        <end position="199"/>
    </location>
</feature>
<evidence type="ECO:0000256" key="10">
    <source>
        <dbReference type="RuleBase" id="RU003653"/>
    </source>
</evidence>
<sequence length="302" mass="33237">MDGDSGSSCVVGWIGYGPKFDQLNFSTLSLILTLSHSPSGIGFPTGLSLNHCAAHYTPNSGDKTVLQYDDVLKVDFGVHVNGRIIDSAFTMTFNPVYDDLLAAVKDATNTGVREAGIDVRLCDIGAAIQEVMESYEVTINGKTYQVKPIRNLNGHTIAPYQIHGGKSVPIVKGGEATKMEEGELYAIETFGSTGKGYVREEGECSHYARNVEVGHAPLRLPKAKQLLHTIEKNFGTLPWCRRYLDRLGEERYLMALKTLVDSGLVTDYPPLVDQKGCFTAQYEHSLILRPTRKEVLSRGDDY</sequence>
<feature type="binding site" evidence="9">
    <location>
        <position position="86"/>
    </location>
    <ligand>
        <name>a divalent metal cation</name>
        <dbReference type="ChEBI" id="CHEBI:60240"/>
        <label>1</label>
    </ligand>
</feature>
<evidence type="ECO:0000313" key="12">
    <source>
        <dbReference type="EMBL" id="KAJ3048997.1"/>
    </source>
</evidence>
<dbReference type="GO" id="GO:0070006">
    <property type="term" value="F:metalloaminopeptidase activity"/>
    <property type="evidence" value="ECO:0007669"/>
    <property type="project" value="UniProtKB-UniRule"/>
</dbReference>
<evidence type="ECO:0000256" key="7">
    <source>
        <dbReference type="ARBA" id="ARBA00022723"/>
    </source>
</evidence>
<dbReference type="Gene3D" id="3.90.230.10">
    <property type="entry name" value="Creatinase/methionine aminopeptidase superfamily"/>
    <property type="match status" value="1"/>
</dbReference>
<proteinExistence type="inferred from homology"/>
<dbReference type="PRINTS" id="PR00599">
    <property type="entry name" value="MAPEPTIDASE"/>
</dbReference>
<evidence type="ECO:0000256" key="6">
    <source>
        <dbReference type="ARBA" id="ARBA00022670"/>
    </source>
</evidence>
<dbReference type="InterPro" id="IPR036390">
    <property type="entry name" value="WH_DNA-bd_sf"/>
</dbReference>
<evidence type="ECO:0000256" key="5">
    <source>
        <dbReference type="ARBA" id="ARBA00022490"/>
    </source>
</evidence>
<gene>
    <name evidence="12" type="primary">METAP2</name>
    <name evidence="12" type="ORF">HK097_009995</name>
</gene>
<keyword evidence="5 9" id="KW-0963">Cytoplasm</keyword>
<accession>A0AAD5SB00</accession>
<evidence type="ECO:0000313" key="13">
    <source>
        <dbReference type="Proteomes" id="UP001212841"/>
    </source>
</evidence>
<dbReference type="NCBIfam" id="TIGR00501">
    <property type="entry name" value="met_pdase_II"/>
    <property type="match status" value="1"/>
</dbReference>
<dbReference type="CDD" id="cd01088">
    <property type="entry name" value="MetAP2"/>
    <property type="match status" value="1"/>
</dbReference>
<dbReference type="SUPFAM" id="SSF55920">
    <property type="entry name" value="Creatinase/aminopeptidase"/>
    <property type="match status" value="1"/>
</dbReference>
<dbReference type="InterPro" id="IPR000994">
    <property type="entry name" value="Pept_M24"/>
</dbReference>
<organism evidence="12 13">
    <name type="scientific">Rhizophlyctis rosea</name>
    <dbReference type="NCBI Taxonomy" id="64517"/>
    <lineage>
        <taxon>Eukaryota</taxon>
        <taxon>Fungi</taxon>
        <taxon>Fungi incertae sedis</taxon>
        <taxon>Chytridiomycota</taxon>
        <taxon>Chytridiomycota incertae sedis</taxon>
        <taxon>Chytridiomycetes</taxon>
        <taxon>Rhizophlyctidales</taxon>
        <taxon>Rhizophlyctidaceae</taxon>
        <taxon>Rhizophlyctis</taxon>
    </lineage>
</organism>
<dbReference type="InterPro" id="IPR001714">
    <property type="entry name" value="Pept_M24_MAP"/>
</dbReference>
<keyword evidence="7 9" id="KW-0479">Metal-binding</keyword>
<feature type="binding site" evidence="9">
    <location>
        <position position="155"/>
    </location>
    <ligand>
        <name>a divalent metal cation</name>
        <dbReference type="ChEBI" id="CHEBI:60240"/>
        <label>2</label>
        <note>catalytic</note>
    </ligand>
</feature>
<comment type="catalytic activity">
    <reaction evidence="1 9 10">
        <text>Release of N-terminal amino acids, preferentially methionine, from peptides and arylamides.</text>
        <dbReference type="EC" id="3.4.11.18"/>
    </reaction>
</comment>
<dbReference type="InterPro" id="IPR036388">
    <property type="entry name" value="WH-like_DNA-bd_sf"/>
</dbReference>
<evidence type="ECO:0000256" key="2">
    <source>
        <dbReference type="ARBA" id="ARBA00001936"/>
    </source>
</evidence>
<dbReference type="PANTHER" id="PTHR45777:SF2">
    <property type="entry name" value="METHIONINE AMINOPEPTIDASE 2"/>
    <property type="match status" value="1"/>
</dbReference>
<feature type="binding site" evidence="9">
    <location>
        <position position="283"/>
    </location>
    <ligand>
        <name>a divalent metal cation</name>
        <dbReference type="ChEBI" id="CHEBI:60240"/>
        <label>2</label>
        <note>catalytic</note>
    </ligand>
</feature>
<dbReference type="EC" id="3.4.11.18" evidence="9"/>
<reference evidence="12" key="1">
    <citation type="submission" date="2020-05" db="EMBL/GenBank/DDBJ databases">
        <title>Phylogenomic resolution of chytrid fungi.</title>
        <authorList>
            <person name="Stajich J.E."/>
            <person name="Amses K."/>
            <person name="Simmons R."/>
            <person name="Seto K."/>
            <person name="Myers J."/>
            <person name="Bonds A."/>
            <person name="Quandt C.A."/>
            <person name="Barry K."/>
            <person name="Liu P."/>
            <person name="Grigoriev I."/>
            <person name="Longcore J.E."/>
            <person name="James T.Y."/>
        </authorList>
    </citation>
    <scope>NUCLEOTIDE SEQUENCE</scope>
    <source>
        <strain evidence="12">JEL0318</strain>
    </source>
</reference>